<keyword evidence="2 5" id="KW-0238">DNA-binding</keyword>
<keyword evidence="6" id="KW-1185">Reference proteome</keyword>
<dbReference type="InterPro" id="IPR000792">
    <property type="entry name" value="Tscrpt_reg_LuxR_C"/>
</dbReference>
<dbReference type="GO" id="GO:0003677">
    <property type="term" value="F:DNA binding"/>
    <property type="evidence" value="ECO:0007669"/>
    <property type="project" value="UniProtKB-KW"/>
</dbReference>
<evidence type="ECO:0000313" key="6">
    <source>
        <dbReference type="Proteomes" id="UP000002791"/>
    </source>
</evidence>
<feature type="domain" description="HTH luxR-type" evidence="4">
    <location>
        <begin position="130"/>
        <end position="193"/>
    </location>
</feature>
<evidence type="ECO:0000256" key="2">
    <source>
        <dbReference type="ARBA" id="ARBA00023125"/>
    </source>
</evidence>
<evidence type="ECO:0000313" key="5">
    <source>
        <dbReference type="EMBL" id="EHR61954.1"/>
    </source>
</evidence>
<accession>H5XKV9</accession>
<dbReference type="eggNOG" id="COG2197">
    <property type="taxonomic scope" value="Bacteria"/>
</dbReference>
<dbReference type="AlphaFoldDB" id="H5XKV9"/>
<dbReference type="HOGENOM" id="CLU_1420527_0_0_11"/>
<dbReference type="PROSITE" id="PS00622">
    <property type="entry name" value="HTH_LUXR_1"/>
    <property type="match status" value="1"/>
</dbReference>
<name>H5XKV9_9PSEU</name>
<organism evidence="5 6">
    <name type="scientific">Saccharomonospora cyanea NA-134</name>
    <dbReference type="NCBI Taxonomy" id="882082"/>
    <lineage>
        <taxon>Bacteria</taxon>
        <taxon>Bacillati</taxon>
        <taxon>Actinomycetota</taxon>
        <taxon>Actinomycetes</taxon>
        <taxon>Pseudonocardiales</taxon>
        <taxon>Pseudonocardiaceae</taxon>
        <taxon>Saccharomonospora</taxon>
    </lineage>
</organism>
<dbReference type="Gene3D" id="1.10.10.10">
    <property type="entry name" value="Winged helix-like DNA-binding domain superfamily/Winged helix DNA-binding domain"/>
    <property type="match status" value="1"/>
</dbReference>
<keyword evidence="3" id="KW-0804">Transcription</keyword>
<evidence type="ECO:0000256" key="1">
    <source>
        <dbReference type="ARBA" id="ARBA00023015"/>
    </source>
</evidence>
<keyword evidence="1" id="KW-0805">Transcription regulation</keyword>
<dbReference type="Pfam" id="PF00196">
    <property type="entry name" value="GerE"/>
    <property type="match status" value="1"/>
</dbReference>
<dbReference type="EMBL" id="CM001440">
    <property type="protein sequence ID" value="EHR61954.1"/>
    <property type="molecule type" value="Genomic_DNA"/>
</dbReference>
<evidence type="ECO:0000259" key="4">
    <source>
        <dbReference type="PROSITE" id="PS50043"/>
    </source>
</evidence>
<dbReference type="STRING" id="882082.SaccyDRAFT_3115"/>
<proteinExistence type="predicted"/>
<evidence type="ECO:0000256" key="3">
    <source>
        <dbReference type="ARBA" id="ARBA00023163"/>
    </source>
</evidence>
<dbReference type="CDD" id="cd06170">
    <property type="entry name" value="LuxR_C_like"/>
    <property type="match status" value="1"/>
</dbReference>
<dbReference type="OrthoDB" id="3178272at2"/>
<gene>
    <name evidence="5" type="ORF">SaccyDRAFT_3115</name>
</gene>
<dbReference type="Proteomes" id="UP000002791">
    <property type="component" value="Chromosome"/>
</dbReference>
<dbReference type="InterPro" id="IPR016032">
    <property type="entry name" value="Sig_transdc_resp-reg_C-effctor"/>
</dbReference>
<dbReference type="InterPro" id="IPR036388">
    <property type="entry name" value="WH-like_DNA-bd_sf"/>
</dbReference>
<dbReference type="RefSeq" id="WP_005457388.1">
    <property type="nucleotide sequence ID" value="NZ_CM001440.1"/>
</dbReference>
<dbReference type="PROSITE" id="PS50043">
    <property type="entry name" value="HTH_LUXR_2"/>
    <property type="match status" value="1"/>
</dbReference>
<dbReference type="PANTHER" id="PTHR44688">
    <property type="entry name" value="DNA-BINDING TRANSCRIPTIONAL ACTIVATOR DEVR_DOSR"/>
    <property type="match status" value="1"/>
</dbReference>
<dbReference type="SUPFAM" id="SSF46894">
    <property type="entry name" value="C-terminal effector domain of the bipartite response regulators"/>
    <property type="match status" value="1"/>
</dbReference>
<dbReference type="PANTHER" id="PTHR44688:SF16">
    <property type="entry name" value="DNA-BINDING TRANSCRIPTIONAL ACTIVATOR DEVR_DOSR"/>
    <property type="match status" value="1"/>
</dbReference>
<dbReference type="GO" id="GO:0006355">
    <property type="term" value="P:regulation of DNA-templated transcription"/>
    <property type="evidence" value="ECO:0007669"/>
    <property type="project" value="InterPro"/>
</dbReference>
<reference evidence="5 6" key="1">
    <citation type="submission" date="2011-11" db="EMBL/GenBank/DDBJ databases">
        <title>The Noncontiguous Finished sequence of Saccharomonospora cyanea NA-134.</title>
        <authorList>
            <consortium name="US DOE Joint Genome Institute"/>
            <person name="Lucas S."/>
            <person name="Han J."/>
            <person name="Lapidus A."/>
            <person name="Cheng J.-F."/>
            <person name="Goodwin L."/>
            <person name="Pitluck S."/>
            <person name="Peters L."/>
            <person name="Ovchinnikova G."/>
            <person name="Lu M."/>
            <person name="Detter J.C."/>
            <person name="Han C."/>
            <person name="Tapia R."/>
            <person name="Land M."/>
            <person name="Hauser L."/>
            <person name="Kyrpides N."/>
            <person name="Ivanova N."/>
            <person name="Pagani I."/>
            <person name="Brambilla E.-M."/>
            <person name="Klenk H.-P."/>
            <person name="Woyke T."/>
        </authorList>
    </citation>
    <scope>NUCLEOTIDE SEQUENCE [LARGE SCALE GENOMIC DNA]</scope>
    <source>
        <strain evidence="5 6">NA-134</strain>
    </source>
</reference>
<protein>
    <submittedName>
        <fullName evidence="5">Response regulator containing a CheY-like receiver domain and an HTH DNA-binding domain</fullName>
    </submittedName>
</protein>
<sequence length="193" mass="21716">MYLSLHTVRQLLSVVDAIAGITDPQRFPESCLHSMCDLLASDSVTYHVKDLHTGKAHHVEFRRLSGPPENGFRPHRVTLSVEPFPTLHATVVFSRHARPFSDVEHDVCELLREPIASMLRRVRSDHLVDPALRDGELTLREQEIVRLVALGRTNVAIAHELALSPRTVAKHLEHVYRKLRVDGRTAAVARVLG</sequence>
<dbReference type="SMART" id="SM00421">
    <property type="entry name" value="HTH_LUXR"/>
    <property type="match status" value="1"/>
</dbReference>
<dbReference type="PRINTS" id="PR00038">
    <property type="entry name" value="HTHLUXR"/>
</dbReference>